<evidence type="ECO:0000256" key="1">
    <source>
        <dbReference type="SAM" id="MobiDB-lite"/>
    </source>
</evidence>
<feature type="region of interest" description="Disordered" evidence="1">
    <location>
        <begin position="1"/>
        <end position="27"/>
    </location>
</feature>
<organism evidence="2 3">
    <name type="scientific">Xenopus laevis</name>
    <name type="common">African clawed frog</name>
    <dbReference type="NCBI Taxonomy" id="8355"/>
    <lineage>
        <taxon>Eukaryota</taxon>
        <taxon>Metazoa</taxon>
        <taxon>Chordata</taxon>
        <taxon>Craniata</taxon>
        <taxon>Vertebrata</taxon>
        <taxon>Euteleostomi</taxon>
        <taxon>Amphibia</taxon>
        <taxon>Batrachia</taxon>
        <taxon>Anura</taxon>
        <taxon>Pipoidea</taxon>
        <taxon>Pipidae</taxon>
        <taxon>Xenopodinae</taxon>
        <taxon>Xenopus</taxon>
        <taxon>Xenopus</taxon>
    </lineage>
</organism>
<evidence type="ECO:0000313" key="3">
    <source>
        <dbReference type="Proteomes" id="UP000694892"/>
    </source>
</evidence>
<reference evidence="3" key="1">
    <citation type="journal article" date="2016" name="Nature">
        <title>Genome evolution in the allotetraploid frog Xenopus laevis.</title>
        <authorList>
            <person name="Session A.M."/>
            <person name="Uno Y."/>
            <person name="Kwon T."/>
            <person name="Chapman J.A."/>
            <person name="Toyoda A."/>
            <person name="Takahashi S."/>
            <person name="Fukui A."/>
            <person name="Hikosaka A."/>
            <person name="Suzuki A."/>
            <person name="Kondo M."/>
            <person name="van Heeringen S.J."/>
            <person name="Quigley I."/>
            <person name="Heinz S."/>
            <person name="Ogino H."/>
            <person name="Ochi H."/>
            <person name="Hellsten U."/>
            <person name="Lyons J.B."/>
            <person name="Simakov O."/>
            <person name="Putnam N."/>
            <person name="Stites J."/>
            <person name="Kuroki Y."/>
            <person name="Tanaka T."/>
            <person name="Michiue T."/>
            <person name="Watanabe M."/>
            <person name="Bogdanovic O."/>
            <person name="Lister R."/>
            <person name="Georgiou G."/>
            <person name="Paranjpe S.S."/>
            <person name="van Kruijsbergen I."/>
            <person name="Shu S."/>
            <person name="Carlson J."/>
            <person name="Kinoshita T."/>
            <person name="Ohta Y."/>
            <person name="Mawaribuchi S."/>
            <person name="Jenkins J."/>
            <person name="Grimwood J."/>
            <person name="Schmutz J."/>
            <person name="Mitros T."/>
            <person name="Mozaffari S.V."/>
            <person name="Suzuki Y."/>
            <person name="Haramoto Y."/>
            <person name="Yamamoto T.S."/>
            <person name="Takagi C."/>
            <person name="Heald R."/>
            <person name="Miller K."/>
            <person name="Haudenschild C."/>
            <person name="Kitzman J."/>
            <person name="Nakayama T."/>
            <person name="Izutsu Y."/>
            <person name="Robert J."/>
            <person name="Fortriede J."/>
            <person name="Burns K."/>
            <person name="Lotay V."/>
            <person name="Karimi K."/>
            <person name="Yasuoka Y."/>
            <person name="Dichmann D.S."/>
            <person name="Flajnik M.F."/>
            <person name="Houston D.W."/>
            <person name="Shendure J."/>
            <person name="DuPasquier L."/>
            <person name="Vize P.D."/>
            <person name="Zorn A.M."/>
            <person name="Ito M."/>
            <person name="Marcotte E.M."/>
            <person name="Wallingford J.B."/>
            <person name="Ito Y."/>
            <person name="Asashima M."/>
            <person name="Ueno N."/>
            <person name="Matsuda Y."/>
            <person name="Veenstra G.J."/>
            <person name="Fujiyama A."/>
            <person name="Harland R.M."/>
            <person name="Taira M."/>
            <person name="Rokhsar D.S."/>
        </authorList>
    </citation>
    <scope>NUCLEOTIDE SEQUENCE [LARGE SCALE GENOMIC DNA]</scope>
    <source>
        <strain evidence="3">J</strain>
    </source>
</reference>
<feature type="region of interest" description="Disordered" evidence="1">
    <location>
        <begin position="48"/>
        <end position="77"/>
    </location>
</feature>
<dbReference type="EMBL" id="CM004479">
    <property type="protein sequence ID" value="OCT70887.1"/>
    <property type="molecule type" value="Genomic_DNA"/>
</dbReference>
<sequence>MGPATHPWGPDPKEPTGNNPPHTVADSTNRNICLKSLYFAFLRLNDQDSYREHPPPSQKQCRLSTTKEEQQRRTFHKESTRLLKFQSGKLLNKKFTIEKKNTTNCKFPATNLIVINKTPYIQLNLL</sequence>
<accession>A0A974CDF5</accession>
<dbReference type="Proteomes" id="UP000694892">
    <property type="component" value="Chromosome 7S"/>
</dbReference>
<feature type="compositionally biased region" description="Basic and acidic residues" evidence="1">
    <location>
        <begin position="65"/>
        <end position="77"/>
    </location>
</feature>
<gene>
    <name evidence="2" type="ORF">XELAEV_18037811mg</name>
</gene>
<proteinExistence type="predicted"/>
<name>A0A974CDF5_XENLA</name>
<protein>
    <submittedName>
        <fullName evidence="2">Uncharacterized protein</fullName>
    </submittedName>
</protein>
<dbReference type="AlphaFoldDB" id="A0A974CDF5"/>
<feature type="compositionally biased region" description="Polar residues" evidence="1">
    <location>
        <begin position="16"/>
        <end position="27"/>
    </location>
</feature>
<evidence type="ECO:0000313" key="2">
    <source>
        <dbReference type="EMBL" id="OCT70887.1"/>
    </source>
</evidence>